<evidence type="ECO:0000313" key="7">
    <source>
        <dbReference type="Proteomes" id="UP001363151"/>
    </source>
</evidence>
<dbReference type="Proteomes" id="UP001363151">
    <property type="component" value="Unassembled WGS sequence"/>
</dbReference>
<feature type="compositionally biased region" description="Basic residues" evidence="4">
    <location>
        <begin position="49"/>
        <end position="80"/>
    </location>
</feature>
<evidence type="ECO:0000256" key="2">
    <source>
        <dbReference type="ARBA" id="ARBA00023253"/>
    </source>
</evidence>
<dbReference type="Gene3D" id="3.40.50.11350">
    <property type="match status" value="2"/>
</dbReference>
<dbReference type="CDD" id="cd11296">
    <property type="entry name" value="O-FucT_like"/>
    <property type="match status" value="1"/>
</dbReference>
<comment type="caution">
    <text evidence="6">The sequence shown here is derived from an EMBL/GenBank/DDBJ whole genome shotgun (WGS) entry which is preliminary data.</text>
</comment>
<feature type="chain" id="PRO_5046105531" evidence="5">
    <location>
        <begin position="27"/>
        <end position="975"/>
    </location>
</feature>
<feature type="compositionally biased region" description="Low complexity" evidence="4">
    <location>
        <begin position="106"/>
        <end position="121"/>
    </location>
</feature>
<feature type="signal peptide" evidence="5">
    <location>
        <begin position="1"/>
        <end position="26"/>
    </location>
</feature>
<feature type="compositionally biased region" description="Low complexity" evidence="4">
    <location>
        <begin position="84"/>
        <end position="93"/>
    </location>
</feature>
<dbReference type="PANTHER" id="PTHR31469:SF8">
    <property type="entry name" value="OS07G0641000 PROTEIN"/>
    <property type="match status" value="1"/>
</dbReference>
<evidence type="ECO:0000313" key="6">
    <source>
        <dbReference type="EMBL" id="KAK7247778.1"/>
    </source>
</evidence>
<keyword evidence="1" id="KW-0808">Transferase</keyword>
<feature type="compositionally biased region" description="Low complexity" evidence="4">
    <location>
        <begin position="30"/>
        <end position="41"/>
    </location>
</feature>
<evidence type="ECO:0000256" key="4">
    <source>
        <dbReference type="SAM" id="MobiDB-lite"/>
    </source>
</evidence>
<dbReference type="InterPro" id="IPR019378">
    <property type="entry name" value="GDP-Fuc_O-FucTrfase"/>
</dbReference>
<organism evidence="6 7">
    <name type="scientific">Aureococcus anophagefferens</name>
    <name type="common">Harmful bloom alga</name>
    <dbReference type="NCBI Taxonomy" id="44056"/>
    <lineage>
        <taxon>Eukaryota</taxon>
        <taxon>Sar</taxon>
        <taxon>Stramenopiles</taxon>
        <taxon>Ochrophyta</taxon>
        <taxon>Pelagophyceae</taxon>
        <taxon>Pelagomonadales</taxon>
        <taxon>Pelagomonadaceae</taxon>
        <taxon>Aureococcus</taxon>
    </lineage>
</organism>
<evidence type="ECO:0000256" key="5">
    <source>
        <dbReference type="SAM" id="SignalP"/>
    </source>
</evidence>
<reference evidence="6 7" key="1">
    <citation type="submission" date="2024-03" db="EMBL/GenBank/DDBJ databases">
        <title>Aureococcus anophagefferens CCMP1851 and Kratosvirus quantuckense: Draft genome of a second virus-susceptible host strain in the model system.</title>
        <authorList>
            <person name="Chase E."/>
            <person name="Truchon A.R."/>
            <person name="Schepens W."/>
            <person name="Wilhelm S.W."/>
        </authorList>
    </citation>
    <scope>NUCLEOTIDE SEQUENCE [LARGE SCALE GENOMIC DNA]</scope>
    <source>
        <strain evidence="6 7">CCMP1851</strain>
    </source>
</reference>
<evidence type="ECO:0000256" key="3">
    <source>
        <dbReference type="ARBA" id="ARBA00023277"/>
    </source>
</evidence>
<protein>
    <submittedName>
        <fullName evidence="6">Collagen-like protein</fullName>
    </submittedName>
</protein>
<accession>A0ABR1G3Q5</accession>
<gene>
    <name evidence="6" type="ORF">SO694_00122097</name>
</gene>
<dbReference type="Gene3D" id="3.40.50.11340">
    <property type="match status" value="1"/>
</dbReference>
<dbReference type="PANTHER" id="PTHR31469">
    <property type="entry name" value="OS07G0633600 PROTEIN"/>
    <property type="match status" value="1"/>
</dbReference>
<keyword evidence="2" id="KW-0294">Fucose metabolism</keyword>
<proteinExistence type="predicted"/>
<name>A0ABR1G3Q5_AURAN</name>
<evidence type="ECO:0000256" key="1">
    <source>
        <dbReference type="ARBA" id="ARBA00022679"/>
    </source>
</evidence>
<feature type="region of interest" description="Disordered" evidence="4">
    <location>
        <begin position="30"/>
        <end position="139"/>
    </location>
</feature>
<keyword evidence="7" id="KW-1185">Reference proteome</keyword>
<dbReference type="EMBL" id="JBBJCI010000127">
    <property type="protein sequence ID" value="KAK7247778.1"/>
    <property type="molecule type" value="Genomic_DNA"/>
</dbReference>
<sequence>MYKAVVFVLVLAALVAFVAFESHVAAISKPRAAGDAGPGSRRAGGGGGPRRRRRRRARCAPRRCARARRRRARTRRRQRGGVRGAAAAAAGDGQRCEASDAVAASEGGDAPPAAVAASSAALDDDEDDRPPLVAGARRPRARSDAGRWLRYWAGGLPGDAALVASGRVPPATAPEKPRYLTFVPDLGGWNNTYYLLDASERLGLEDLLPALVGSPDRAAVIAAAAFAEERCRGCGARAATLPAARGGARFVATDDDTGAVAAPLERAGHAVFTLAPLVRAALGGTRPKRATHWPDKKVLGRSKPLSAEVGAVDALIAAEGRTFTGAWFSTFTGFIHRVRGYRGYADNSSFFSAAGRWAAFQGFEAPRTPLYMREWPAAWRDIDTDGDAAPYAGERVFDEIDPAEGYPTDGVSPDLLAPKLEACVLPQSMRYWRAPGSGAADARLLRDPEAVPRLAGDRFLTFVPDLGGWNNVRLSFENVLVLARSTGRTLVLPPPQTYYLLTNCKRNCVFGFDDFLPALLDVDDLVITAAAFFKDALPALHAAGRLRRPARRDDGGSPVAWPPEDARVVDYADGCTPTHLAPDSCFPAYFWLEAGQDKGDSTLEDAFGLPDHIPDVGQQCVVFGEARARRLRGDGFVDERLDDFCAVRTSIAPGVERSRVDGDALWGDAESAVLHVRSSGVATHEHDKWRDKKVGQGGAQLEPARMGRLLAPWYAYVVHADPAVANFYKRLVRDVVRLDEPRVTCAAAGVVAWLRSAYGGAFASAHARRNEFQFKETNAQLGAVGLRDVLLRVARPGQALFLATDEKNASFFDPVRAAGRPVVLLSELLAYGSSRQNGGRRPDGAPWPPRDLAERLLELNGNELGFVDVLVASQGATFTGSWFSTFTSFIHRLRGYGGFRDADSYFTAPDRWAAFQGFERIRSPLYMREWPMAWRGIDGDEEAAPLPGERVFEPGVAKDGYPTDHLPPAALLAAT</sequence>
<keyword evidence="3" id="KW-0119">Carbohydrate metabolism</keyword>
<keyword evidence="5" id="KW-0732">Signal</keyword>
<dbReference type="Pfam" id="PF10250">
    <property type="entry name" value="O-FucT"/>
    <property type="match status" value="1"/>
</dbReference>